<dbReference type="EMBL" id="BLSB01000091">
    <property type="protein sequence ID" value="GFP35376.1"/>
    <property type="molecule type" value="Genomic_DNA"/>
</dbReference>
<dbReference type="Gene3D" id="3.30.70.20">
    <property type="match status" value="2"/>
</dbReference>
<evidence type="ECO:0000313" key="19">
    <source>
        <dbReference type="Proteomes" id="UP000574717"/>
    </source>
</evidence>
<evidence type="ECO:0000313" key="20">
    <source>
        <dbReference type="Proteomes" id="UP000576480"/>
    </source>
</evidence>
<keyword evidence="5" id="KW-0249">Electron transport</keyword>
<evidence type="ECO:0000256" key="4">
    <source>
        <dbReference type="ARBA" id="ARBA00022737"/>
    </source>
</evidence>
<keyword evidence="3" id="KW-0479">Metal-binding</keyword>
<keyword evidence="22" id="KW-1185">Reference proteome</keyword>
<dbReference type="PROSITE" id="PS00198">
    <property type="entry name" value="4FE4S_FER_1"/>
    <property type="match status" value="1"/>
</dbReference>
<evidence type="ECO:0000313" key="21">
    <source>
        <dbReference type="Proteomes" id="UP000580051"/>
    </source>
</evidence>
<dbReference type="Pfam" id="PF14697">
    <property type="entry name" value="Fer4_21"/>
    <property type="match status" value="1"/>
</dbReference>
<proteinExistence type="predicted"/>
<evidence type="ECO:0000256" key="2">
    <source>
        <dbReference type="ARBA" id="ARBA00022485"/>
    </source>
</evidence>
<keyword evidence="1" id="KW-0813">Transport</keyword>
<evidence type="ECO:0000313" key="22">
    <source>
        <dbReference type="Proteomes" id="UP000588083"/>
    </source>
</evidence>
<name>A0A6V8PJZ4_9ACTN</name>
<evidence type="ECO:0000313" key="11">
    <source>
        <dbReference type="EMBL" id="GFP30778.1"/>
    </source>
</evidence>
<dbReference type="EMBL" id="BLSC01000176">
    <property type="protein sequence ID" value="GFP37821.1"/>
    <property type="molecule type" value="Genomic_DNA"/>
</dbReference>
<evidence type="ECO:0000256" key="7">
    <source>
        <dbReference type="ARBA" id="ARBA00023014"/>
    </source>
</evidence>
<keyword evidence="7" id="KW-0411">Iron-sulfur</keyword>
<keyword evidence="4" id="KW-0677">Repeat</keyword>
<evidence type="ECO:0000313" key="16">
    <source>
        <dbReference type="Proteomes" id="UP000561271"/>
    </source>
</evidence>
<evidence type="ECO:0000259" key="8">
    <source>
        <dbReference type="PROSITE" id="PS51379"/>
    </source>
</evidence>
<evidence type="ECO:0000313" key="13">
    <source>
        <dbReference type="EMBL" id="GFP35376.1"/>
    </source>
</evidence>
<feature type="domain" description="4Fe-4S ferredoxin-type" evidence="8">
    <location>
        <begin position="31"/>
        <end position="58"/>
    </location>
</feature>
<dbReference type="EMBL" id="BLSA01000105">
    <property type="protein sequence ID" value="GFP32588.1"/>
    <property type="molecule type" value="Genomic_DNA"/>
</dbReference>
<keyword evidence="2" id="KW-0004">4Fe-4S</keyword>
<dbReference type="Proteomes" id="UP000569018">
    <property type="component" value="Unassembled WGS sequence"/>
</dbReference>
<dbReference type="SUPFAM" id="SSF54862">
    <property type="entry name" value="4Fe-4S ferredoxins"/>
    <property type="match status" value="1"/>
</dbReference>
<accession>A0A6V8PJZ4</accession>
<keyword evidence="6" id="KW-0408">Iron</keyword>
<dbReference type="PANTHER" id="PTHR43687">
    <property type="entry name" value="ADENYLYLSULFATE REDUCTASE, BETA SUBUNIT"/>
    <property type="match status" value="1"/>
</dbReference>
<reference evidence="16 17" key="1">
    <citation type="journal article" date="2020" name="Front. Microbiol.">
        <title>Single-cell genomics of novel Actinobacteria with the Wood-Ljungdahl pathway discovered in a serpentinizing system.</title>
        <authorList>
            <person name="Merino N."/>
            <person name="Kawai M."/>
            <person name="Boyd E.S."/>
            <person name="Colman D.R."/>
            <person name="McGlynn S.E."/>
            <person name="Nealson K.H."/>
            <person name="Kurokawa K."/>
            <person name="Hongoh Y."/>
        </authorList>
    </citation>
    <scope>NUCLEOTIDE SEQUENCE [LARGE SCALE GENOMIC DNA]</scope>
    <source>
        <strain evidence="9 19">S03</strain>
        <strain evidence="10 21">S06</strain>
        <strain evidence="11 22">S34</strain>
        <strain evidence="12 17">S42</strain>
        <strain evidence="13 20">S43</strain>
        <strain evidence="14 16">S44</strain>
        <strain evidence="15 18">S47</strain>
    </source>
</reference>
<evidence type="ECO:0000256" key="3">
    <source>
        <dbReference type="ARBA" id="ARBA00022723"/>
    </source>
</evidence>
<evidence type="ECO:0000313" key="17">
    <source>
        <dbReference type="Proteomes" id="UP000568877"/>
    </source>
</evidence>
<dbReference type="RefSeq" id="WP_176226589.1">
    <property type="nucleotide sequence ID" value="NZ_BLRU01000185.1"/>
</dbReference>
<evidence type="ECO:0000313" key="9">
    <source>
        <dbReference type="EMBL" id="GFP19942.1"/>
    </source>
</evidence>
<feature type="domain" description="4Fe-4S ferredoxin-type" evidence="8">
    <location>
        <begin position="1"/>
        <end position="30"/>
    </location>
</feature>
<dbReference type="Proteomes" id="UP000580051">
    <property type="component" value="Unassembled WGS sequence"/>
</dbReference>
<evidence type="ECO:0000313" key="18">
    <source>
        <dbReference type="Proteomes" id="UP000569018"/>
    </source>
</evidence>
<dbReference type="GO" id="GO:0046872">
    <property type="term" value="F:metal ion binding"/>
    <property type="evidence" value="ECO:0007669"/>
    <property type="project" value="UniProtKB-KW"/>
</dbReference>
<dbReference type="PANTHER" id="PTHR43687:SF6">
    <property type="entry name" value="L-ASPARTATE SEMIALDEHYDE SULFURTRANSFERASE IRON-SULFUR SUBUNIT"/>
    <property type="match status" value="1"/>
</dbReference>
<dbReference type="GO" id="GO:0051539">
    <property type="term" value="F:4 iron, 4 sulfur cluster binding"/>
    <property type="evidence" value="ECO:0007669"/>
    <property type="project" value="UniProtKB-KW"/>
</dbReference>
<organism evidence="12 17">
    <name type="scientific">Candidatus Hakubella thermalkaliphila</name>
    <dbReference type="NCBI Taxonomy" id="2754717"/>
    <lineage>
        <taxon>Bacteria</taxon>
        <taxon>Bacillati</taxon>
        <taxon>Actinomycetota</taxon>
        <taxon>Actinomycetota incertae sedis</taxon>
        <taxon>Candidatus Hakubellales</taxon>
        <taxon>Candidatus Hakubellaceae</taxon>
        <taxon>Candidatus Hakubella</taxon>
    </lineage>
</organism>
<dbReference type="Proteomes" id="UP000561271">
    <property type="component" value="Unassembled WGS sequence"/>
</dbReference>
<dbReference type="InterPro" id="IPR050572">
    <property type="entry name" value="Fe-S_Ferredoxin"/>
</dbReference>
<evidence type="ECO:0000313" key="12">
    <source>
        <dbReference type="EMBL" id="GFP32588.1"/>
    </source>
</evidence>
<evidence type="ECO:0000256" key="6">
    <source>
        <dbReference type="ARBA" id="ARBA00023004"/>
    </source>
</evidence>
<evidence type="ECO:0000313" key="10">
    <source>
        <dbReference type="EMBL" id="GFP21454.1"/>
    </source>
</evidence>
<evidence type="ECO:0000313" key="15">
    <source>
        <dbReference type="EMBL" id="GFP39380.1"/>
    </source>
</evidence>
<dbReference type="Proteomes" id="UP000576480">
    <property type="component" value="Unassembled WGS sequence"/>
</dbReference>
<dbReference type="AlphaFoldDB" id="A0A6V8PJZ4"/>
<dbReference type="Proteomes" id="UP000568877">
    <property type="component" value="Unassembled WGS sequence"/>
</dbReference>
<dbReference type="Proteomes" id="UP000588083">
    <property type="component" value="Unassembled WGS sequence"/>
</dbReference>
<evidence type="ECO:0000313" key="14">
    <source>
        <dbReference type="EMBL" id="GFP37821.1"/>
    </source>
</evidence>
<dbReference type="EMBL" id="BLRU01000185">
    <property type="protein sequence ID" value="GFP19942.1"/>
    <property type="molecule type" value="Genomic_DNA"/>
</dbReference>
<dbReference type="Proteomes" id="UP000574717">
    <property type="component" value="Unassembled WGS sequence"/>
</dbReference>
<dbReference type="InterPro" id="IPR017896">
    <property type="entry name" value="4Fe4S_Fe-S-bd"/>
</dbReference>
<dbReference type="EMBL" id="BLSD01000049">
    <property type="protein sequence ID" value="GFP39380.1"/>
    <property type="molecule type" value="Genomic_DNA"/>
</dbReference>
<comment type="caution">
    <text evidence="12">The sequence shown here is derived from an EMBL/GenBank/DDBJ whole genome shotgun (WGS) entry which is preliminary data.</text>
</comment>
<protein>
    <recommendedName>
        <fullName evidence="8">4Fe-4S ferredoxin-type domain-containing protein</fullName>
    </recommendedName>
</protein>
<evidence type="ECO:0000256" key="5">
    <source>
        <dbReference type="ARBA" id="ARBA00022982"/>
    </source>
</evidence>
<evidence type="ECO:0000256" key="1">
    <source>
        <dbReference type="ARBA" id="ARBA00022448"/>
    </source>
</evidence>
<dbReference type="InterPro" id="IPR017900">
    <property type="entry name" value="4Fe4S_Fe_S_CS"/>
</dbReference>
<dbReference type="EMBL" id="BLRV01000050">
    <property type="protein sequence ID" value="GFP21454.1"/>
    <property type="molecule type" value="Genomic_DNA"/>
</dbReference>
<dbReference type="EMBL" id="BLRZ01000103">
    <property type="protein sequence ID" value="GFP30778.1"/>
    <property type="molecule type" value="Genomic_DNA"/>
</dbReference>
<sequence length="58" mass="6129">MVVQIDNEKCEGIGDCVDACPVEVIALEGDKCVVVNPDDCTDCEACVDACPREAITIV</sequence>
<dbReference type="PROSITE" id="PS51379">
    <property type="entry name" value="4FE4S_FER_2"/>
    <property type="match status" value="2"/>
</dbReference>
<gene>
    <name evidence="9" type="ORF">HKBW3S03_01446</name>
    <name evidence="10" type="ORF">HKBW3S06_00681</name>
    <name evidence="11" type="ORF">HKBW3S34_01697</name>
    <name evidence="12" type="ORF">HKBW3S42_00892</name>
    <name evidence="13" type="ORF">HKBW3S43_01168</name>
    <name evidence="14" type="ORF">HKBW3S44_01501</name>
    <name evidence="15" type="ORF">HKBW3S47_01079</name>
</gene>